<dbReference type="PANTHER" id="PTHR13693">
    <property type="entry name" value="CLASS II AMINOTRANSFERASE/8-AMINO-7-OXONONANOATE SYNTHASE"/>
    <property type="match status" value="1"/>
</dbReference>
<organism evidence="4 5">
    <name type="scientific">Crenothrix polyspora</name>
    <dbReference type="NCBI Taxonomy" id="360316"/>
    <lineage>
        <taxon>Bacteria</taxon>
        <taxon>Pseudomonadati</taxon>
        <taxon>Pseudomonadota</taxon>
        <taxon>Gammaproteobacteria</taxon>
        <taxon>Methylococcales</taxon>
        <taxon>Crenotrichaceae</taxon>
        <taxon>Crenothrix</taxon>
    </lineage>
</organism>
<evidence type="ECO:0000313" key="4">
    <source>
        <dbReference type="EMBL" id="SJM90303.1"/>
    </source>
</evidence>
<dbReference type="InterPro" id="IPR015422">
    <property type="entry name" value="PyrdxlP-dep_Trfase_small"/>
</dbReference>
<feature type="domain" description="Aminotransferase class I/classII large" evidence="3">
    <location>
        <begin position="54"/>
        <end position="402"/>
    </location>
</feature>
<dbReference type="EC" id="2.3.1.47" evidence="4"/>
<dbReference type="InterPro" id="IPR015424">
    <property type="entry name" value="PyrdxlP-dep_Trfase"/>
</dbReference>
<dbReference type="SUPFAM" id="SSF53383">
    <property type="entry name" value="PLP-dependent transferases"/>
    <property type="match status" value="1"/>
</dbReference>
<reference evidence="5" key="1">
    <citation type="submission" date="2017-02" db="EMBL/GenBank/DDBJ databases">
        <authorList>
            <person name="Daims H."/>
        </authorList>
    </citation>
    <scope>NUCLEOTIDE SEQUENCE [LARGE SCALE GENOMIC DNA]</scope>
</reference>
<evidence type="ECO:0000313" key="5">
    <source>
        <dbReference type="Proteomes" id="UP000195442"/>
    </source>
</evidence>
<protein>
    <submittedName>
        <fullName evidence="4">8-amino-7-oxononanoate synthase</fullName>
        <ecNumber evidence="4">2.3.1.47</ecNumber>
    </submittedName>
</protein>
<dbReference type="RefSeq" id="WP_087146040.1">
    <property type="nucleotide sequence ID" value="NZ_FUKJ01000066.1"/>
</dbReference>
<dbReference type="Gene3D" id="3.90.1150.10">
    <property type="entry name" value="Aspartate Aminotransferase, domain 1"/>
    <property type="match status" value="1"/>
</dbReference>
<dbReference type="Proteomes" id="UP000195442">
    <property type="component" value="Unassembled WGS sequence"/>
</dbReference>
<sequence>MSLDKVEQWFAAQLTSLQEQGIRKGHEKVITGIKAAENGLGPRYILEGYCDREFLRMNSNSYLGLSLHPQVIKTEAEAAEKYGTGSGAVRFISGTYQPHKDLEMRLAEFHGRESAMLFSAAYATMMGVLPQFISEDTLVVSDALNHSCIINAIRLSHPARKEVYAHANIDALDNILVANKGGVKRVCVVTDGIFSMRGDHAQIDKINACCKQHEEDYEEGIITVVDDSHGVGAFGSRGRGSEEVTGGRADILIATLGKSLGVNGGYVVASSTVIDYLRETSPFYIYSNPITPAEAAASLSALNILDSPEGLLLVGRLRRLSIQLRAGLERLGYETLPGEHPIVPIFVRDTAKTSALVAYLFAHNILVTGLNYPVVPKGEQEIRLQVCADHTENDLDYLLDKLSSFKGEPC</sequence>
<evidence type="ECO:0000256" key="2">
    <source>
        <dbReference type="ARBA" id="ARBA00022679"/>
    </source>
</evidence>
<comment type="cofactor">
    <cofactor evidence="1">
        <name>pyridoxal 5'-phosphate</name>
        <dbReference type="ChEBI" id="CHEBI:597326"/>
    </cofactor>
</comment>
<dbReference type="EMBL" id="FUKJ01000066">
    <property type="protein sequence ID" value="SJM90303.1"/>
    <property type="molecule type" value="Genomic_DNA"/>
</dbReference>
<dbReference type="GO" id="GO:0030170">
    <property type="term" value="F:pyridoxal phosphate binding"/>
    <property type="evidence" value="ECO:0007669"/>
    <property type="project" value="InterPro"/>
</dbReference>
<dbReference type="InterPro" id="IPR015421">
    <property type="entry name" value="PyrdxlP-dep_Trfase_major"/>
</dbReference>
<dbReference type="OrthoDB" id="9807157at2"/>
<dbReference type="InterPro" id="IPR004839">
    <property type="entry name" value="Aminotransferase_I/II_large"/>
</dbReference>
<keyword evidence="4" id="KW-0012">Acyltransferase</keyword>
<name>A0A1R4H252_9GAMM</name>
<accession>A0A1R4H252</accession>
<keyword evidence="5" id="KW-1185">Reference proteome</keyword>
<proteinExistence type="predicted"/>
<keyword evidence="2 4" id="KW-0808">Transferase</keyword>
<dbReference type="Gene3D" id="3.40.640.10">
    <property type="entry name" value="Type I PLP-dependent aspartate aminotransferase-like (Major domain)"/>
    <property type="match status" value="1"/>
</dbReference>
<dbReference type="Pfam" id="PF00155">
    <property type="entry name" value="Aminotran_1_2"/>
    <property type="match status" value="1"/>
</dbReference>
<dbReference type="AlphaFoldDB" id="A0A1R4H252"/>
<dbReference type="GO" id="GO:0008710">
    <property type="term" value="F:8-amino-7-oxononanoate synthase activity"/>
    <property type="evidence" value="ECO:0007669"/>
    <property type="project" value="UniProtKB-EC"/>
</dbReference>
<evidence type="ECO:0000256" key="1">
    <source>
        <dbReference type="ARBA" id="ARBA00001933"/>
    </source>
</evidence>
<dbReference type="InterPro" id="IPR050087">
    <property type="entry name" value="AON_synthase_class-II"/>
</dbReference>
<evidence type="ECO:0000259" key="3">
    <source>
        <dbReference type="Pfam" id="PF00155"/>
    </source>
</evidence>
<gene>
    <name evidence="4" type="ORF">CRENPOLYSF2_1580008</name>
</gene>